<proteinExistence type="predicted"/>
<dbReference type="InterPro" id="IPR014043">
    <property type="entry name" value="Acyl_transferase_dom"/>
</dbReference>
<dbReference type="GO" id="GO:0016491">
    <property type="term" value="F:oxidoreductase activity"/>
    <property type="evidence" value="ECO:0007669"/>
    <property type="project" value="InterPro"/>
</dbReference>
<dbReference type="Pfam" id="PF02801">
    <property type="entry name" value="Ketoacyl-synt_C"/>
    <property type="match status" value="1"/>
</dbReference>
<dbReference type="PROSITE" id="PS50075">
    <property type="entry name" value="CARRIER"/>
    <property type="match status" value="1"/>
</dbReference>
<feature type="domain" description="Carrier" evidence="8">
    <location>
        <begin position="2368"/>
        <end position="2445"/>
    </location>
</feature>
<dbReference type="Pfam" id="PF14765">
    <property type="entry name" value="PS-DH"/>
    <property type="match status" value="1"/>
</dbReference>
<keyword evidence="4" id="KW-0521">NADP</keyword>
<dbReference type="Pfam" id="PF21089">
    <property type="entry name" value="PKS_DH_N"/>
    <property type="match status" value="1"/>
</dbReference>
<dbReference type="SUPFAM" id="SSF47336">
    <property type="entry name" value="ACP-like"/>
    <property type="match status" value="1"/>
</dbReference>
<evidence type="ECO:0000256" key="2">
    <source>
        <dbReference type="ARBA" id="ARBA00022553"/>
    </source>
</evidence>
<evidence type="ECO:0000256" key="5">
    <source>
        <dbReference type="ARBA" id="ARBA00023268"/>
    </source>
</evidence>
<dbReference type="InterPro" id="IPR020843">
    <property type="entry name" value="ER"/>
</dbReference>
<dbReference type="OrthoDB" id="9778690at2"/>
<dbReference type="Pfam" id="PF08240">
    <property type="entry name" value="ADH_N"/>
    <property type="match status" value="1"/>
</dbReference>
<dbReference type="SMART" id="SM00823">
    <property type="entry name" value="PKS_PP"/>
    <property type="match status" value="1"/>
</dbReference>
<dbReference type="CDD" id="cd05195">
    <property type="entry name" value="enoyl_red"/>
    <property type="match status" value="1"/>
</dbReference>
<reference evidence="12" key="1">
    <citation type="submission" date="2008-03" db="EMBL/GenBank/DDBJ databases">
        <title>Complete sequence of chromosome of Beijerinckia indica subsp. indica ATCC 9039.</title>
        <authorList>
            <consortium name="US DOE Joint Genome Institute"/>
            <person name="Copeland A."/>
            <person name="Lucas S."/>
            <person name="Lapidus A."/>
            <person name="Glavina del Rio T."/>
            <person name="Dalin E."/>
            <person name="Tice H."/>
            <person name="Bruce D."/>
            <person name="Goodwin L."/>
            <person name="Pitluck S."/>
            <person name="LaButti K."/>
            <person name="Schmutz J."/>
            <person name="Larimer F."/>
            <person name="Land M."/>
            <person name="Hauser L."/>
            <person name="Kyrpides N."/>
            <person name="Mikhailova N."/>
            <person name="Dunfield P.F."/>
            <person name="Dedysh S.N."/>
            <person name="Liesack W."/>
            <person name="Saw J.H."/>
            <person name="Alam M."/>
            <person name="Chen Y."/>
            <person name="Murrell J.C."/>
            <person name="Richardson P."/>
        </authorList>
    </citation>
    <scope>NUCLEOTIDE SEQUENCE [LARGE SCALE GENOMIC DNA]</scope>
    <source>
        <strain evidence="12">ATCC 9039 / DSM 1715 / NCIMB 8712</strain>
    </source>
</reference>
<dbReference type="PANTHER" id="PTHR43775">
    <property type="entry name" value="FATTY ACID SYNTHASE"/>
    <property type="match status" value="1"/>
</dbReference>
<sequence>MNQYRPKPSWMNEDSDVAIVGRACRLPGASSVADLWRLLLDGSCAVSKIPADRWSLERFGHPRGNERGRSYTWSAGVLDDIWGFDPGAFGLSPREAEQMDPQQRLLLQLTWEALEDAGIKPSELAGSPTGVYIGGSALDYGNLRILDMASSDAYFATGNTLSILSNRISYIYDLHGPSFTIDTACSSALVALNEAVEALQSGRIDTAIVGGVNILASPFGFIGFSQASMLSRTGLCQAFSAAADGYVRAEGGVVLVLRSQRAAAGQHVHGLVAGTRINSDGRTTGISLPSPVHQSALLESLYGDLGIDPARLAFVEAHGTGTRVGDPIEAKAVGTILGQQRPEPLLIGSVKTNIGHTEPASGLAGVLKAMLALEHDLLPASLHCETLNPDIDFETLNLQVCDKATPLARREKRLAGVNSFGFGGTNAHVILADPSTATATESQAFAGAPDYLVLSAHSRGALASLAGTYATRVAKLADNKACTDLLSALGRRRDLLVERLVVPFESQSQLVSVLEEVKDKTDAPAKGAGFSLTTALDREVPVAFAYSGNGGQWAGMGVLAYSVNPAFKAHFDRIDTLFQALSGWSLVETLHAADLEEKLSLTSIAQPLIFALQSSLTHALRVEGLVPSFVLGHSVGEVAAAEAAGILDLESAVRVIQYRSLRQELTRGHGTMAVVVGSLATVERIVEALPGLSIAAHNNPNAYTVSGDEASIKQLSDVARKNKARVHQLDLAYPFHSPLMEPVREELLQDLAEVVSNEAQIPFISTVSGCEVSGLELDGQYWWRNVREPVLFAQGAREALRLGARIFVEIGPHPVLLPHLKTLEDATNATILGLNVLDKKDKDHDPIRRVFAAALAAGAKVDLAKTFPSDPNPRIALAPYPWQQQIFRLGESIESSGMLRPAPWHLLIGARQTPEKLEWHSTIDITLVPDIADHQIDGQILLPGSAFVEMALAVARDWLGTETARISDLDIYQPLHISRDASREILCTVTPSIGLVEISSRPRLGHTPWQVHASARIIHDTHIAVPELVLPAKAEMTIGHDALYAIALEAGLQFGPSFRNVAQALRCGDNIIRVDLSPAQNPSPYGLDPARLDSCFHGLILIFQDLLRGKQGTAFVPVRFGEVNLVKPGATIAGARLDILSCNERTIVADYILFDDAHDVIATLRRVRYQALPTARGGDVAEQVLFQANALASEPTATRLSTGVFDPGKLVELARPHMLSETSDSDSASFLLDGWATAAIFELLQNLAQNGAIDLEALQQEGKLPAYARPWLDHLLLTLSHSGLVTGEGASWTLSTDVSLPAPGEILQALAADHPDHSAELLLIASATGAVEALQAEAKNSAESFARPIATPVLDGFELGGIAVSSAASFVTDLLHAHVASWPRDRALRILQIGYGPLSPRAAALAREQAAHLVIFEPERRRLERARLSFPETEEIGFAETLDELGTANFDLVISADALYRLLPEPAQWSKLQGCMARDALFCAVEPLPSLFRDTVFGLSPRWFHQSPGGETVGLIAGPTALQHHMAMAGLSDTRVDQVSTKAGAALFLSGRLVGEARRPPQRTGNILVVSNEDLRGGAIASALATLLAASGMHVTLTHRHELDAAQLRGVSEVLYLSSGFEDPQPSVRTLTESCLALRECAELLEGQKTKIWLVMSGANDPEQVLICDKAAGLWAFSRTLANEYQNLDVRRIDIADDLKPELIGERLRDLICSSTEETEIILGAQKTEVLRFERPDQRRISGAEALRLERGAGTGMDRLHWNGVERRAPESDEVEIAVEATGLNFRDVMWGLGILPEDILENGFAGATLGLECAGRVLRVGSAVKGLEPGDPVIACAKNGFATHVTLPAAVVIRRPANLTAEAGATIPVAFMTAYYALINCASLKAREWILIHGGAGGVGLAALQIAQWRGARVIATAGSPEKRRLLGLLGADHVLDSRSGAMFDEIRRITGGKGVHVVLNSLSGEPMERSIGVLRPFGRFVELGKRDYVANTHIGLRPFRANLTYYGVDLDQLIISDKSAGRRLFQKVMDLFEKQILTPLPYRPYPAAEVIDAFRLMQQSGHIGKLIVTPPALPASTGASAHELKIATDKAHLITGGLGGFGLETARWLVDKGARHLVLIGRNGATTPESQAVIETLRAQGANVHVEALDITDHEGVKKLFGRFGKDLPVLAGLFHEAMVLDDAVIHNLDRDRMERVLRPKITGAELLDQATRKLTLDYFIVFSSATTVIGNPGQGAYVAANGFLEGMARRRRKAGLPALAVAWGAIGDVGVLVNSRAVRESLAKRAGVKDLKARDGLDMMQTMAEHYPDEAVITIAPMDWASAREHLSILRSPTYARLPKNNEQEASERTSLDLRELLAQGTLEEVQKTVSDEIVKEIARVLRLPPTDVGRNKPLAEIGLDSLMAVELALALEERFGLDAPLTHSASGLTVIELAEHVIGLVTDSVSEHDSTAKGLAERHLGTSMDQETLSSIKDRVHENSGSIKNLLQ</sequence>
<accession>B2IIR2</accession>
<dbReference type="InterPro" id="IPR032821">
    <property type="entry name" value="PKS_assoc"/>
</dbReference>
<dbReference type="SUPFAM" id="SSF55048">
    <property type="entry name" value="Probable ACP-binding domain of malonyl-CoA ACP transacylase"/>
    <property type="match status" value="1"/>
</dbReference>
<dbReference type="InterPro" id="IPR042104">
    <property type="entry name" value="PKS_dehydratase_sf"/>
</dbReference>
<dbReference type="PROSITE" id="PS52004">
    <property type="entry name" value="KS3_2"/>
    <property type="match status" value="1"/>
</dbReference>
<evidence type="ECO:0000256" key="4">
    <source>
        <dbReference type="ARBA" id="ARBA00022857"/>
    </source>
</evidence>
<dbReference type="PROSITE" id="PS52019">
    <property type="entry name" value="PKS_MFAS_DH"/>
    <property type="match status" value="1"/>
</dbReference>
<dbReference type="GO" id="GO:0004315">
    <property type="term" value="F:3-oxoacyl-[acyl-carrier-protein] synthase activity"/>
    <property type="evidence" value="ECO:0007669"/>
    <property type="project" value="InterPro"/>
</dbReference>
<dbReference type="InterPro" id="IPR036736">
    <property type="entry name" value="ACP-like_sf"/>
</dbReference>
<dbReference type="InterPro" id="IPR016035">
    <property type="entry name" value="Acyl_Trfase/lysoPLipase"/>
</dbReference>
<dbReference type="GO" id="GO:0006633">
    <property type="term" value="P:fatty acid biosynthetic process"/>
    <property type="evidence" value="ECO:0007669"/>
    <property type="project" value="InterPro"/>
</dbReference>
<evidence type="ECO:0000256" key="1">
    <source>
        <dbReference type="ARBA" id="ARBA00022450"/>
    </source>
</evidence>
<evidence type="ECO:0000259" key="8">
    <source>
        <dbReference type="PROSITE" id="PS50075"/>
    </source>
</evidence>
<evidence type="ECO:0000256" key="3">
    <source>
        <dbReference type="ARBA" id="ARBA00022679"/>
    </source>
</evidence>
<dbReference type="STRING" id="395963.Bind_1113"/>
<dbReference type="InterPro" id="IPR020806">
    <property type="entry name" value="PKS_PP-bd"/>
</dbReference>
<dbReference type="InterPro" id="IPR018201">
    <property type="entry name" value="Ketoacyl_synth_AS"/>
</dbReference>
<feature type="active site" description="Proton acceptor; for dehydratase activity" evidence="7">
    <location>
        <position position="934"/>
    </location>
</feature>
<protein>
    <submittedName>
        <fullName evidence="11">Beta-ketoacyl synthase</fullName>
    </submittedName>
</protein>
<dbReference type="SUPFAM" id="SSF51735">
    <property type="entry name" value="NAD(P)-binding Rossmann-fold domains"/>
    <property type="match status" value="3"/>
</dbReference>
<evidence type="ECO:0000256" key="6">
    <source>
        <dbReference type="ARBA" id="ARBA00023315"/>
    </source>
</evidence>
<dbReference type="InterPro" id="IPR020807">
    <property type="entry name" value="PKS_DH"/>
</dbReference>
<dbReference type="InterPro" id="IPR050091">
    <property type="entry name" value="PKS_NRPS_Biosynth_Enz"/>
</dbReference>
<dbReference type="SUPFAM" id="SSF53901">
    <property type="entry name" value="Thiolase-like"/>
    <property type="match status" value="1"/>
</dbReference>
<dbReference type="KEGG" id="bid:Bind_1113"/>
<dbReference type="InterPro" id="IPR049900">
    <property type="entry name" value="PKS_mFAS_DH"/>
</dbReference>
<feature type="domain" description="PKS/mFAS DH" evidence="10">
    <location>
        <begin position="905"/>
        <end position="1178"/>
    </location>
</feature>
<dbReference type="HOGENOM" id="CLU_000022_31_5_5"/>
<evidence type="ECO:0000313" key="12">
    <source>
        <dbReference type="Proteomes" id="UP000001695"/>
    </source>
</evidence>
<dbReference type="InterPro" id="IPR013149">
    <property type="entry name" value="ADH-like_C"/>
</dbReference>
<dbReference type="Gene3D" id="3.10.129.110">
    <property type="entry name" value="Polyketide synthase dehydratase"/>
    <property type="match status" value="1"/>
</dbReference>
<dbReference type="GO" id="GO:0031177">
    <property type="term" value="F:phosphopantetheine binding"/>
    <property type="evidence" value="ECO:0007669"/>
    <property type="project" value="InterPro"/>
</dbReference>
<dbReference type="SMART" id="SM01294">
    <property type="entry name" value="PKS_PP_betabranch"/>
    <property type="match status" value="1"/>
</dbReference>
<dbReference type="eggNOG" id="COG0604">
    <property type="taxonomic scope" value="Bacteria"/>
</dbReference>
<dbReference type="Pfam" id="PF00698">
    <property type="entry name" value="Acyl_transf_1"/>
    <property type="match status" value="1"/>
</dbReference>
<feature type="region of interest" description="C-terminal hotdog fold" evidence="7">
    <location>
        <begin position="1035"/>
        <end position="1178"/>
    </location>
</feature>
<dbReference type="InterPro" id="IPR057326">
    <property type="entry name" value="KR_dom"/>
</dbReference>
<feature type="active site" description="Proton donor; for dehydratase activity" evidence="7">
    <location>
        <position position="1093"/>
    </location>
</feature>
<dbReference type="Pfam" id="PF16197">
    <property type="entry name" value="KAsynt_C_assoc"/>
    <property type="match status" value="1"/>
</dbReference>
<dbReference type="InterPro" id="IPR001227">
    <property type="entry name" value="Ac_transferase_dom_sf"/>
</dbReference>
<dbReference type="EMBL" id="CP001016">
    <property type="protein sequence ID" value="ACB94755.1"/>
    <property type="molecule type" value="Genomic_DNA"/>
</dbReference>
<dbReference type="PROSITE" id="PS00606">
    <property type="entry name" value="KS3_1"/>
    <property type="match status" value="1"/>
</dbReference>
<evidence type="ECO:0000259" key="9">
    <source>
        <dbReference type="PROSITE" id="PS52004"/>
    </source>
</evidence>
<dbReference type="InterPro" id="IPR036291">
    <property type="entry name" value="NAD(P)-bd_dom_sf"/>
</dbReference>
<dbReference type="PANTHER" id="PTHR43775:SF37">
    <property type="entry name" value="SI:DKEY-61P9.11"/>
    <property type="match status" value="1"/>
</dbReference>
<keyword evidence="2" id="KW-0597">Phosphoprotein</keyword>
<dbReference type="InterPro" id="IPR029063">
    <property type="entry name" value="SAM-dependent_MTases_sf"/>
</dbReference>
<dbReference type="FunFam" id="3.40.50.720:FF:000209">
    <property type="entry name" value="Polyketide synthase Pks12"/>
    <property type="match status" value="1"/>
</dbReference>
<dbReference type="InterPro" id="IPR016036">
    <property type="entry name" value="Malonyl_transacylase_ACP-bd"/>
</dbReference>
<dbReference type="Gene3D" id="3.40.366.10">
    <property type="entry name" value="Malonyl-Coenzyme A Acyl Carrier Protein, domain 2"/>
    <property type="match status" value="1"/>
</dbReference>
<dbReference type="InterPro" id="IPR049551">
    <property type="entry name" value="PKS_DH_C"/>
</dbReference>
<keyword evidence="12" id="KW-1185">Reference proteome</keyword>
<dbReference type="Proteomes" id="UP000001695">
    <property type="component" value="Chromosome"/>
</dbReference>
<dbReference type="SMART" id="SM00827">
    <property type="entry name" value="PKS_AT"/>
    <property type="match status" value="1"/>
</dbReference>
<keyword evidence="5" id="KW-0511">Multifunctional enzyme</keyword>
<keyword evidence="1" id="KW-0596">Phosphopantetheine</keyword>
<dbReference type="SMART" id="SM00825">
    <property type="entry name" value="PKS_KS"/>
    <property type="match status" value="1"/>
</dbReference>
<dbReference type="SUPFAM" id="SSF53335">
    <property type="entry name" value="S-adenosyl-L-methionine-dependent methyltransferases"/>
    <property type="match status" value="1"/>
</dbReference>
<dbReference type="Pfam" id="PF00550">
    <property type="entry name" value="PP-binding"/>
    <property type="match status" value="1"/>
</dbReference>
<dbReference type="SMART" id="SM00826">
    <property type="entry name" value="PKS_DH"/>
    <property type="match status" value="1"/>
</dbReference>
<dbReference type="InterPro" id="IPR011032">
    <property type="entry name" value="GroES-like_sf"/>
</dbReference>
<dbReference type="eggNOG" id="COG1028">
    <property type="taxonomic scope" value="Bacteria"/>
</dbReference>
<feature type="region of interest" description="N-terminal hotdog fold" evidence="7">
    <location>
        <begin position="905"/>
        <end position="1024"/>
    </location>
</feature>
<dbReference type="SUPFAM" id="SSF50129">
    <property type="entry name" value="GroES-like"/>
    <property type="match status" value="1"/>
</dbReference>
<dbReference type="GO" id="GO:0004312">
    <property type="term" value="F:fatty acid synthase activity"/>
    <property type="evidence" value="ECO:0007669"/>
    <property type="project" value="TreeGrafter"/>
</dbReference>
<dbReference type="eggNOG" id="COG3321">
    <property type="taxonomic scope" value="Bacteria"/>
</dbReference>
<dbReference type="Gene3D" id="3.90.180.10">
    <property type="entry name" value="Medium-chain alcohol dehydrogenases, catalytic domain"/>
    <property type="match status" value="1"/>
</dbReference>
<feature type="domain" description="Ketosynthase family 3 (KS3)" evidence="9">
    <location>
        <begin position="14"/>
        <end position="433"/>
    </location>
</feature>
<name>B2IIR2_BEII9</name>
<dbReference type="SUPFAM" id="SSF52151">
    <property type="entry name" value="FabD/lysophospholipase-like"/>
    <property type="match status" value="1"/>
</dbReference>
<dbReference type="CDD" id="cd00833">
    <property type="entry name" value="PKS"/>
    <property type="match status" value="1"/>
</dbReference>
<dbReference type="InterPro" id="IPR013968">
    <property type="entry name" value="PKS_KR"/>
</dbReference>
<dbReference type="SMART" id="SM00822">
    <property type="entry name" value="PKS_KR"/>
    <property type="match status" value="1"/>
</dbReference>
<dbReference type="Pfam" id="PF08659">
    <property type="entry name" value="KR"/>
    <property type="match status" value="1"/>
</dbReference>
<dbReference type="Gene3D" id="3.30.70.3290">
    <property type="match status" value="1"/>
</dbReference>
<dbReference type="Gene3D" id="3.40.50.720">
    <property type="entry name" value="NAD(P)-binding Rossmann-like Domain"/>
    <property type="match status" value="3"/>
</dbReference>
<keyword evidence="3" id="KW-0808">Transferase</keyword>
<dbReference type="InterPro" id="IPR014031">
    <property type="entry name" value="Ketoacyl_synth_C"/>
</dbReference>
<dbReference type="SMART" id="SM00829">
    <property type="entry name" value="PKS_ER"/>
    <property type="match status" value="1"/>
</dbReference>
<dbReference type="Pfam" id="PF00107">
    <property type="entry name" value="ADH_zinc_N"/>
    <property type="match status" value="1"/>
</dbReference>
<dbReference type="Gene3D" id="3.40.47.10">
    <property type="match status" value="1"/>
</dbReference>
<dbReference type="InterPro" id="IPR014030">
    <property type="entry name" value="Ketoacyl_synth_N"/>
</dbReference>
<dbReference type="InterPro" id="IPR013154">
    <property type="entry name" value="ADH-like_N"/>
</dbReference>
<keyword evidence="6" id="KW-0012">Acyltransferase</keyword>
<evidence type="ECO:0000259" key="10">
    <source>
        <dbReference type="PROSITE" id="PS52019"/>
    </source>
</evidence>
<dbReference type="InterPro" id="IPR049552">
    <property type="entry name" value="PKS_DH_N"/>
</dbReference>
<reference evidence="11 12" key="2">
    <citation type="journal article" date="2010" name="J. Bacteriol.">
        <title>Complete genome sequence of Beijerinckia indica subsp. indica.</title>
        <authorList>
            <person name="Tamas I."/>
            <person name="Dedysh S.N."/>
            <person name="Liesack W."/>
            <person name="Stott M.B."/>
            <person name="Alam M."/>
            <person name="Murrell J.C."/>
            <person name="Dunfield P.F."/>
        </authorList>
    </citation>
    <scope>NUCLEOTIDE SEQUENCE [LARGE SCALE GENOMIC DNA]</scope>
    <source>
        <strain evidence="12">ATCC 9039 / DSM 1715 / NCIMB 8712</strain>
    </source>
</reference>
<dbReference type="InterPro" id="IPR020841">
    <property type="entry name" value="PKS_Beta-ketoAc_synthase_dom"/>
</dbReference>
<dbReference type="Pfam" id="PF00109">
    <property type="entry name" value="ketoacyl-synt"/>
    <property type="match status" value="1"/>
</dbReference>
<gene>
    <name evidence="11" type="ordered locus">Bind_1113</name>
</gene>
<dbReference type="Gene3D" id="1.10.1200.10">
    <property type="entry name" value="ACP-like"/>
    <property type="match status" value="1"/>
</dbReference>
<evidence type="ECO:0000256" key="7">
    <source>
        <dbReference type="PROSITE-ProRule" id="PRU01363"/>
    </source>
</evidence>
<dbReference type="InterPro" id="IPR009081">
    <property type="entry name" value="PP-bd_ACP"/>
</dbReference>
<organism evidence="11 12">
    <name type="scientific">Beijerinckia indica subsp. indica (strain ATCC 9039 / DSM 1715 / NCIMB 8712)</name>
    <dbReference type="NCBI Taxonomy" id="395963"/>
    <lineage>
        <taxon>Bacteria</taxon>
        <taxon>Pseudomonadati</taxon>
        <taxon>Pseudomonadota</taxon>
        <taxon>Alphaproteobacteria</taxon>
        <taxon>Hyphomicrobiales</taxon>
        <taxon>Beijerinckiaceae</taxon>
        <taxon>Beijerinckia</taxon>
    </lineage>
</organism>
<evidence type="ECO:0000313" key="11">
    <source>
        <dbReference type="EMBL" id="ACB94755.1"/>
    </source>
</evidence>
<dbReference type="InterPro" id="IPR016039">
    <property type="entry name" value="Thiolase-like"/>
</dbReference>